<gene>
    <name evidence="2" type="ORF">HX798_01575</name>
</gene>
<evidence type="ECO:0000256" key="1">
    <source>
        <dbReference type="SAM" id="SignalP"/>
    </source>
</evidence>
<dbReference type="AlphaFoldDB" id="A0A7Y7Z870"/>
<dbReference type="Gene3D" id="2.30.140.50">
    <property type="entry name" value="Protein of unknown function DUF2790"/>
    <property type="match status" value="1"/>
</dbReference>
<dbReference type="InterPro" id="IPR021245">
    <property type="entry name" value="DUF2790"/>
</dbReference>
<evidence type="ECO:0000313" key="3">
    <source>
        <dbReference type="Proteomes" id="UP000542695"/>
    </source>
</evidence>
<dbReference type="RefSeq" id="WP_177010191.1">
    <property type="nucleotide sequence ID" value="NZ_JACARV010000004.1"/>
</dbReference>
<feature type="signal peptide" evidence="1">
    <location>
        <begin position="1"/>
        <end position="19"/>
    </location>
</feature>
<dbReference type="EMBL" id="JACARV010000004">
    <property type="protein sequence ID" value="NWC78974.1"/>
    <property type="molecule type" value="Genomic_DNA"/>
</dbReference>
<protein>
    <submittedName>
        <fullName evidence="2">DUF2790 domain-containing protein</fullName>
    </submittedName>
</protein>
<accession>A0A7Y7Z870</accession>
<feature type="chain" id="PRO_5030754707" evidence="1">
    <location>
        <begin position="20"/>
        <end position="107"/>
    </location>
</feature>
<proteinExistence type="predicted"/>
<organism evidence="2 3">
    <name type="scientific">Pseudomonas putida</name>
    <name type="common">Arthrobacter siderocapsulatus</name>
    <dbReference type="NCBI Taxonomy" id="303"/>
    <lineage>
        <taxon>Bacteria</taxon>
        <taxon>Pseudomonadati</taxon>
        <taxon>Pseudomonadota</taxon>
        <taxon>Gammaproteobacteria</taxon>
        <taxon>Pseudomonadales</taxon>
        <taxon>Pseudomonadaceae</taxon>
        <taxon>Pseudomonas</taxon>
    </lineage>
</organism>
<keyword evidence="1" id="KW-0732">Signal</keyword>
<name>A0A7Y7Z870_PSEPU</name>
<dbReference type="Proteomes" id="UP000542695">
    <property type="component" value="Unassembled WGS sequence"/>
</dbReference>
<dbReference type="Pfam" id="PF10976">
    <property type="entry name" value="DUF2790"/>
    <property type="match status" value="1"/>
</dbReference>
<sequence>MKNLIVAAALAFVSMASQATNFSEQKQLSYLQEHQDAVARYAEKNGKLMPEIKDYKYGVQIDVAKFVRQSQDPRNCQVYPRLMTFEDSQGKLNTVRYSMYAQCINNK</sequence>
<comment type="caution">
    <text evidence="2">The sequence shown here is derived from an EMBL/GenBank/DDBJ whole genome shotgun (WGS) entry which is preliminary data.</text>
</comment>
<evidence type="ECO:0000313" key="2">
    <source>
        <dbReference type="EMBL" id="NWC78974.1"/>
    </source>
</evidence>
<reference evidence="2 3" key="1">
    <citation type="submission" date="2020-04" db="EMBL/GenBank/DDBJ databases">
        <title>Molecular characterization of pseudomonads from Agaricus bisporus reveal novel blotch 2 pathogens in Western Europe.</title>
        <authorList>
            <person name="Taparia T."/>
            <person name="Krijger M."/>
            <person name="Haynes E."/>
            <person name="Elpinstone J.G."/>
            <person name="Noble R."/>
            <person name="Van Der Wolf J."/>
        </authorList>
    </citation>
    <scope>NUCLEOTIDE SEQUENCE [LARGE SCALE GENOMIC DNA]</scope>
    <source>
        <strain evidence="2 3">P7765</strain>
    </source>
</reference>